<reference evidence="1 2" key="1">
    <citation type="submission" date="2019-11" db="EMBL/GenBank/DDBJ databases">
        <title>Nocardia sp. nov. CT2-14 isolated from soil.</title>
        <authorList>
            <person name="Kanchanasin P."/>
            <person name="Tanasupawat S."/>
            <person name="Yuki M."/>
            <person name="Kudo T."/>
        </authorList>
    </citation>
    <scope>NUCLEOTIDE SEQUENCE [LARGE SCALE GENOMIC DNA]</scope>
    <source>
        <strain evidence="1 2">CT2-14</strain>
    </source>
</reference>
<dbReference type="SUPFAM" id="SSF51621">
    <property type="entry name" value="Phosphoenolpyruvate/pyruvate domain"/>
    <property type="match status" value="1"/>
</dbReference>
<sequence>MYPLKHPAAALRHVLGERSATVVPGVFDGLSASLTRAVGFQAAYMSGSAVAATAGLPDIGLTTQTEMADRVALISRTVEIPLIADADTGFGDVTNTVRTVQLYEQAGAAAVQLEDQQFPKRCGHLDGKQVIAAEEFARKIEAVAQARRDPATVIIARTDARASLGFDEAIRRANLYAEAGADMVFVEAPETMSEVMAVPAAVPVPAMFNLVDVPGSRTPRAELAQLREAGYSVVILPGLTFVSGAVAMRTALVRAARGEVAQGSEISVQELFETVGLRFWEDLRNRYGYTTNDSREGAVNA</sequence>
<dbReference type="CDD" id="cd00377">
    <property type="entry name" value="ICL_PEPM"/>
    <property type="match status" value="1"/>
</dbReference>
<organism evidence="1 2">
    <name type="scientific">Nocardia aurantiaca</name>
    <dbReference type="NCBI Taxonomy" id="2675850"/>
    <lineage>
        <taxon>Bacteria</taxon>
        <taxon>Bacillati</taxon>
        <taxon>Actinomycetota</taxon>
        <taxon>Actinomycetes</taxon>
        <taxon>Mycobacteriales</taxon>
        <taxon>Nocardiaceae</taxon>
        <taxon>Nocardia</taxon>
    </lineage>
</organism>
<dbReference type="PANTHER" id="PTHR42905:SF5">
    <property type="entry name" value="CARBOXYVINYL-CARBOXYPHOSPHONATE PHOSPHORYLMUTASE, CHLOROPLASTIC"/>
    <property type="match status" value="1"/>
</dbReference>
<gene>
    <name evidence="1" type="ORF">GLP40_29200</name>
</gene>
<evidence type="ECO:0000313" key="2">
    <source>
        <dbReference type="Proteomes" id="UP000432464"/>
    </source>
</evidence>
<dbReference type="Gene3D" id="3.20.20.60">
    <property type="entry name" value="Phosphoenolpyruvate-binding domains"/>
    <property type="match status" value="1"/>
</dbReference>
<dbReference type="Proteomes" id="UP000432464">
    <property type="component" value="Unassembled WGS sequence"/>
</dbReference>
<proteinExistence type="predicted"/>
<dbReference type="PROSITE" id="PS00161">
    <property type="entry name" value="ISOCITRATE_LYASE"/>
    <property type="match status" value="1"/>
</dbReference>
<dbReference type="GO" id="GO:0016833">
    <property type="term" value="F:oxo-acid-lyase activity"/>
    <property type="evidence" value="ECO:0007669"/>
    <property type="project" value="UniProtKB-ARBA"/>
</dbReference>
<dbReference type="EMBL" id="WMBB01000016">
    <property type="protein sequence ID" value="MTE16816.1"/>
    <property type="molecule type" value="Genomic_DNA"/>
</dbReference>
<protein>
    <submittedName>
        <fullName evidence="1">Carboxyvinyl-carboxyphosphonate phosphorylmutase</fullName>
    </submittedName>
</protein>
<name>A0A6I3L9A1_9NOCA</name>
<dbReference type="InterPro" id="IPR018523">
    <property type="entry name" value="Isocitrate_lyase_ph_CS"/>
</dbReference>
<dbReference type="InterPro" id="IPR039556">
    <property type="entry name" value="ICL/PEPM"/>
</dbReference>
<dbReference type="InterPro" id="IPR040442">
    <property type="entry name" value="Pyrv_kinase-like_dom_sf"/>
</dbReference>
<evidence type="ECO:0000313" key="1">
    <source>
        <dbReference type="EMBL" id="MTE16816.1"/>
    </source>
</evidence>
<keyword evidence="2" id="KW-1185">Reference proteome</keyword>
<dbReference type="RefSeq" id="WP_154791230.1">
    <property type="nucleotide sequence ID" value="NZ_WMBB01000016.1"/>
</dbReference>
<dbReference type="Pfam" id="PF13714">
    <property type="entry name" value="PEP_mutase"/>
    <property type="match status" value="1"/>
</dbReference>
<dbReference type="AlphaFoldDB" id="A0A6I3L9A1"/>
<dbReference type="InterPro" id="IPR015813">
    <property type="entry name" value="Pyrv/PenolPyrv_kinase-like_dom"/>
</dbReference>
<dbReference type="PANTHER" id="PTHR42905">
    <property type="entry name" value="PHOSPHOENOLPYRUVATE CARBOXYLASE"/>
    <property type="match status" value="1"/>
</dbReference>
<comment type="caution">
    <text evidence="1">The sequence shown here is derived from an EMBL/GenBank/DDBJ whole genome shotgun (WGS) entry which is preliminary data.</text>
</comment>
<accession>A0A6I3L9A1</accession>